<dbReference type="InterPro" id="IPR035980">
    <property type="entry name" value="Ribosomal_bS6_sf"/>
</dbReference>
<dbReference type="Gene3D" id="3.30.70.60">
    <property type="match status" value="1"/>
</dbReference>
<name>A0A2M7D6K3_9BACT</name>
<keyword evidence="3" id="KW-0694">RNA-binding</keyword>
<dbReference type="GO" id="GO:0005737">
    <property type="term" value="C:cytoplasm"/>
    <property type="evidence" value="ECO:0007669"/>
    <property type="project" value="UniProtKB-ARBA"/>
</dbReference>
<evidence type="ECO:0000313" key="4">
    <source>
        <dbReference type="EMBL" id="PIV38643.1"/>
    </source>
</evidence>
<organism evidence="4 5">
    <name type="scientific">Candidatus Portnoybacteria bacterium CG02_land_8_20_14_3_00_45_8</name>
    <dbReference type="NCBI Taxonomy" id="1974807"/>
    <lineage>
        <taxon>Bacteria</taxon>
        <taxon>Candidatus Portnoyibacteriota</taxon>
    </lineage>
</organism>
<keyword evidence="3" id="KW-0699">rRNA-binding</keyword>
<dbReference type="Pfam" id="PF01250">
    <property type="entry name" value="Ribosomal_S6"/>
    <property type="match status" value="1"/>
</dbReference>
<sequence length="137" mass="16088">MYELIYLLSPLMERKDIDAAAAKVRSFIIKDLGGQVKTADVWDKRKLGYPIKKQIFGYHAVVEFNLESDKIDELQKNLKSNSDILRFMIITRKLLKEQPLRQRRPAKPKPMVTPEIHKGEKVKIEELDRKLEELLKE</sequence>
<dbReference type="EMBL" id="PEUE01000026">
    <property type="protein sequence ID" value="PIV38643.1"/>
    <property type="molecule type" value="Genomic_DNA"/>
</dbReference>
<dbReference type="GO" id="GO:0005840">
    <property type="term" value="C:ribosome"/>
    <property type="evidence" value="ECO:0007669"/>
    <property type="project" value="UniProtKB-KW"/>
</dbReference>
<evidence type="ECO:0000256" key="1">
    <source>
        <dbReference type="ARBA" id="ARBA00009512"/>
    </source>
</evidence>
<dbReference type="PANTHER" id="PTHR21011">
    <property type="entry name" value="MITOCHONDRIAL 28S RIBOSOMAL PROTEIN S6"/>
    <property type="match status" value="1"/>
</dbReference>
<protein>
    <recommendedName>
        <fullName evidence="2 3">Small ribosomal subunit protein bS6</fullName>
    </recommendedName>
</protein>
<dbReference type="SUPFAM" id="SSF54995">
    <property type="entry name" value="Ribosomal protein S6"/>
    <property type="match status" value="1"/>
</dbReference>
<dbReference type="CDD" id="cd00473">
    <property type="entry name" value="bS6"/>
    <property type="match status" value="1"/>
</dbReference>
<dbReference type="HAMAP" id="MF_00360">
    <property type="entry name" value="Ribosomal_bS6"/>
    <property type="match status" value="1"/>
</dbReference>
<proteinExistence type="inferred from homology"/>
<dbReference type="InterPro" id="IPR020814">
    <property type="entry name" value="Ribosomal_S6_plastid/chlpt"/>
</dbReference>
<dbReference type="GO" id="GO:1990904">
    <property type="term" value="C:ribonucleoprotein complex"/>
    <property type="evidence" value="ECO:0007669"/>
    <property type="project" value="UniProtKB-KW"/>
</dbReference>
<keyword evidence="3" id="KW-0687">Ribonucleoprotein</keyword>
<dbReference type="AlphaFoldDB" id="A0A2M7D6K3"/>
<comment type="function">
    <text evidence="3">Binds together with bS18 to 16S ribosomal RNA.</text>
</comment>
<dbReference type="InterPro" id="IPR000529">
    <property type="entry name" value="Ribosomal_bS6"/>
</dbReference>
<dbReference type="NCBIfam" id="TIGR00166">
    <property type="entry name" value="S6"/>
    <property type="match status" value="1"/>
</dbReference>
<gene>
    <name evidence="3 4" type="primary">rpsF</name>
    <name evidence="4" type="ORF">COS30_00975</name>
</gene>
<dbReference type="GO" id="GO:0003735">
    <property type="term" value="F:structural constituent of ribosome"/>
    <property type="evidence" value="ECO:0007669"/>
    <property type="project" value="InterPro"/>
</dbReference>
<dbReference type="InterPro" id="IPR014717">
    <property type="entry name" value="Transl_elong_EF1B/ribsomal_bS6"/>
</dbReference>
<evidence type="ECO:0000313" key="5">
    <source>
        <dbReference type="Proteomes" id="UP000229247"/>
    </source>
</evidence>
<evidence type="ECO:0000256" key="2">
    <source>
        <dbReference type="ARBA" id="ARBA00035294"/>
    </source>
</evidence>
<accession>A0A2M7D6K3</accession>
<comment type="similarity">
    <text evidence="1 3">Belongs to the bacterial ribosomal protein bS6 family.</text>
</comment>
<dbReference type="Proteomes" id="UP000229247">
    <property type="component" value="Unassembled WGS sequence"/>
</dbReference>
<comment type="caution">
    <text evidence="4">The sequence shown here is derived from an EMBL/GenBank/DDBJ whole genome shotgun (WGS) entry which is preliminary data.</text>
</comment>
<reference evidence="5" key="1">
    <citation type="submission" date="2017-09" db="EMBL/GenBank/DDBJ databases">
        <title>Depth-based differentiation of microbial function through sediment-hosted aquifers and enrichment of novel symbionts in the deep terrestrial subsurface.</title>
        <authorList>
            <person name="Probst A.J."/>
            <person name="Ladd B."/>
            <person name="Jarett J.K."/>
            <person name="Geller-Mcgrath D.E."/>
            <person name="Sieber C.M.K."/>
            <person name="Emerson J.B."/>
            <person name="Anantharaman K."/>
            <person name="Thomas B.C."/>
            <person name="Malmstrom R."/>
            <person name="Stieglmeier M."/>
            <person name="Klingl A."/>
            <person name="Woyke T."/>
            <person name="Ryan C.M."/>
            <person name="Banfield J.F."/>
        </authorList>
    </citation>
    <scope>NUCLEOTIDE SEQUENCE [LARGE SCALE GENOMIC DNA]</scope>
</reference>
<dbReference type="PANTHER" id="PTHR21011:SF1">
    <property type="entry name" value="SMALL RIBOSOMAL SUBUNIT PROTEIN BS6M"/>
    <property type="match status" value="1"/>
</dbReference>
<keyword evidence="3 4" id="KW-0689">Ribosomal protein</keyword>
<evidence type="ECO:0000256" key="3">
    <source>
        <dbReference type="HAMAP-Rule" id="MF_00360"/>
    </source>
</evidence>
<dbReference type="GO" id="GO:0006412">
    <property type="term" value="P:translation"/>
    <property type="evidence" value="ECO:0007669"/>
    <property type="project" value="UniProtKB-UniRule"/>
</dbReference>
<dbReference type="GO" id="GO:0070181">
    <property type="term" value="F:small ribosomal subunit rRNA binding"/>
    <property type="evidence" value="ECO:0007669"/>
    <property type="project" value="TreeGrafter"/>
</dbReference>